<dbReference type="Gene3D" id="3.40.50.2000">
    <property type="entry name" value="Glycogen Phosphorylase B"/>
    <property type="match status" value="1"/>
</dbReference>
<accession>A0A1H4GXN6</accession>
<dbReference type="GO" id="GO:0016757">
    <property type="term" value="F:glycosyltransferase activity"/>
    <property type="evidence" value="ECO:0007669"/>
    <property type="project" value="InterPro"/>
</dbReference>
<dbReference type="Pfam" id="PF00534">
    <property type="entry name" value="Glycos_transf_1"/>
    <property type="match status" value="1"/>
</dbReference>
<feature type="domain" description="Glycosyl transferase family 1" evidence="1">
    <location>
        <begin position="3"/>
        <end position="57"/>
    </location>
</feature>
<keyword evidence="2" id="KW-0808">Transferase</keyword>
<organism evidence="2 3">
    <name type="scientific">Bacteroides xylanisolvens</name>
    <dbReference type="NCBI Taxonomy" id="371601"/>
    <lineage>
        <taxon>Bacteria</taxon>
        <taxon>Pseudomonadati</taxon>
        <taxon>Bacteroidota</taxon>
        <taxon>Bacteroidia</taxon>
        <taxon>Bacteroidales</taxon>
        <taxon>Bacteroidaceae</taxon>
        <taxon>Bacteroides</taxon>
    </lineage>
</organism>
<evidence type="ECO:0000313" key="3">
    <source>
        <dbReference type="Proteomes" id="UP000183040"/>
    </source>
</evidence>
<dbReference type="SUPFAM" id="SSF53756">
    <property type="entry name" value="UDP-Glycosyltransferase/glycogen phosphorylase"/>
    <property type="match status" value="1"/>
</dbReference>
<evidence type="ECO:0000313" key="2">
    <source>
        <dbReference type="EMBL" id="SEB14091.1"/>
    </source>
</evidence>
<dbReference type="EMBL" id="FNRP01000037">
    <property type="protein sequence ID" value="SEB14091.1"/>
    <property type="molecule type" value="Genomic_DNA"/>
</dbReference>
<dbReference type="InterPro" id="IPR001296">
    <property type="entry name" value="Glyco_trans_1"/>
</dbReference>
<dbReference type="Proteomes" id="UP000183040">
    <property type="component" value="Unassembled WGS sequence"/>
</dbReference>
<name>A0A1H4GXN6_9BACE</name>
<reference evidence="2 3" key="1">
    <citation type="submission" date="2016-10" db="EMBL/GenBank/DDBJ databases">
        <authorList>
            <person name="de Groot N.N."/>
        </authorList>
    </citation>
    <scope>NUCLEOTIDE SEQUENCE [LARGE SCALE GENOMIC DNA]</scope>
    <source>
        <strain evidence="2 3">NLAE-zl-G339</strain>
    </source>
</reference>
<sequence>MAGGAVVNEALTMGLYVVTSNHCGASYLLKDRQQGIVFNLESSSSLNNVIDTCIANRDWIRKTVNERIAWSKDHISCKAVAHYFMQNL</sequence>
<protein>
    <submittedName>
        <fullName evidence="2">Glycosyl transferases group 1</fullName>
    </submittedName>
</protein>
<dbReference type="AlphaFoldDB" id="A0A1H4GXN6"/>
<proteinExistence type="predicted"/>
<gene>
    <name evidence="2" type="ORF">SAMN04487924_13732</name>
</gene>
<evidence type="ECO:0000259" key="1">
    <source>
        <dbReference type="Pfam" id="PF00534"/>
    </source>
</evidence>